<dbReference type="Pfam" id="PF04443">
    <property type="entry name" value="LuxE"/>
    <property type="match status" value="1"/>
</dbReference>
<dbReference type="SUPFAM" id="SSF56801">
    <property type="entry name" value="Acetyl-CoA synthetase-like"/>
    <property type="match status" value="1"/>
</dbReference>
<dbReference type="InterPro" id="IPR042099">
    <property type="entry name" value="ANL_N_sf"/>
</dbReference>
<proteinExistence type="predicted"/>
<name>A0A7K1YFN3_9SPHI</name>
<gene>
    <name evidence="2" type="ORF">GS399_17590</name>
</gene>
<dbReference type="EMBL" id="WVHT01000010">
    <property type="protein sequence ID" value="MXV52789.1"/>
    <property type="molecule type" value="Genomic_DNA"/>
</dbReference>
<evidence type="ECO:0000313" key="3">
    <source>
        <dbReference type="Proteomes" id="UP000466586"/>
    </source>
</evidence>
<dbReference type="GO" id="GO:0047474">
    <property type="term" value="F:long-chain fatty acid--protein ligase activity"/>
    <property type="evidence" value="ECO:0007669"/>
    <property type="project" value="InterPro"/>
</dbReference>
<feature type="domain" description="Acyl-protein synthetase LuxE" evidence="1">
    <location>
        <begin position="37"/>
        <end position="347"/>
    </location>
</feature>
<comment type="caution">
    <text evidence="2">The sequence shown here is derived from an EMBL/GenBank/DDBJ whole genome shotgun (WGS) entry which is preliminary data.</text>
</comment>
<organism evidence="2 3">
    <name type="scientific">Hufsiella arboris</name>
    <dbReference type="NCBI Taxonomy" id="2695275"/>
    <lineage>
        <taxon>Bacteria</taxon>
        <taxon>Pseudomonadati</taxon>
        <taxon>Bacteroidota</taxon>
        <taxon>Sphingobacteriia</taxon>
        <taxon>Sphingobacteriales</taxon>
        <taxon>Sphingobacteriaceae</taxon>
        <taxon>Hufsiella</taxon>
    </lineage>
</organism>
<protein>
    <submittedName>
        <fullName evidence="2">Acyl transferase</fullName>
    </submittedName>
</protein>
<dbReference type="InterPro" id="IPR007534">
    <property type="entry name" value="LuxE"/>
</dbReference>
<evidence type="ECO:0000259" key="1">
    <source>
        <dbReference type="Pfam" id="PF04443"/>
    </source>
</evidence>
<dbReference type="Gene3D" id="3.40.50.12780">
    <property type="entry name" value="N-terminal domain of ligase-like"/>
    <property type="match status" value="1"/>
</dbReference>
<sequence>MLASFYLNKLLRIKPNNYLCRVNTITQEEIFSIKSHKEFEKLALRVFFHQYKHCKVYSDFVTNLGIKPQMIKSIGDIPFLPIEFFKNHQVVSTNNSAEVIFTSSGTTGTSQSRHLVSDVSWYIKSFRQGFKQFYGNIKDFAFLALLPSYLEREGSSLIYMIDDLIRESGHSQSGYFLYNHQELFEILQSLKNSKTPTILMGVTFALLDFIETYSIDFPELVIMETGGMKGRRKEMIREELHAILCEGFGVPSIHSEYGMTELLSQAYSLGDGIFHCPAWMKVLVRDTNDPLSILGTGATGGINVIDLANINSCSFIATQDLGKLREDGRFEVLGRFDNSDIRGCNLLVQ</sequence>
<keyword evidence="3" id="KW-1185">Reference proteome</keyword>
<dbReference type="GO" id="GO:0008218">
    <property type="term" value="P:bioluminescence"/>
    <property type="evidence" value="ECO:0007669"/>
    <property type="project" value="InterPro"/>
</dbReference>
<dbReference type="GO" id="GO:0016740">
    <property type="term" value="F:transferase activity"/>
    <property type="evidence" value="ECO:0007669"/>
    <property type="project" value="UniProtKB-KW"/>
</dbReference>
<evidence type="ECO:0000313" key="2">
    <source>
        <dbReference type="EMBL" id="MXV52789.1"/>
    </source>
</evidence>
<reference evidence="2 3" key="1">
    <citation type="submission" date="2019-11" db="EMBL/GenBank/DDBJ databases">
        <title>Pedobacter sp. HMF7647 Genome sequencing and assembly.</title>
        <authorList>
            <person name="Kang H."/>
            <person name="Kim H."/>
            <person name="Joh K."/>
        </authorList>
    </citation>
    <scope>NUCLEOTIDE SEQUENCE [LARGE SCALE GENOMIC DNA]</scope>
    <source>
        <strain evidence="2 3">HMF7647</strain>
    </source>
</reference>
<accession>A0A7K1YFN3</accession>
<dbReference type="AlphaFoldDB" id="A0A7K1YFN3"/>
<dbReference type="Proteomes" id="UP000466586">
    <property type="component" value="Unassembled WGS sequence"/>
</dbReference>
<keyword evidence="2" id="KW-0808">Transferase</keyword>